<evidence type="ECO:0000313" key="6">
    <source>
        <dbReference type="Proteomes" id="UP000076738"/>
    </source>
</evidence>
<dbReference type="FunFam" id="3.40.50.150:FF:000232">
    <property type="entry name" value="Sterol 24-C-methyltransferase erg6"/>
    <property type="match status" value="1"/>
</dbReference>
<dbReference type="CDD" id="cd02440">
    <property type="entry name" value="AdoMet_MTases"/>
    <property type="match status" value="1"/>
</dbReference>
<evidence type="ECO:0000256" key="2">
    <source>
        <dbReference type="ARBA" id="ARBA00038188"/>
    </source>
</evidence>
<proteinExistence type="inferred from homology"/>
<dbReference type="InterPro" id="IPR050447">
    <property type="entry name" value="Erg6_SMT_methyltransf"/>
</dbReference>
<keyword evidence="1 3" id="KW-0808">Transferase</keyword>
<dbReference type="PANTHER" id="PTHR44068:SF1">
    <property type="entry name" value="HYPOTHETICAL LOC100005854"/>
    <property type="match status" value="1"/>
</dbReference>
<gene>
    <name evidence="5" type="ORF">CALVIDRAFT_558343</name>
</gene>
<evidence type="ECO:0000256" key="3">
    <source>
        <dbReference type="PROSITE-ProRule" id="PRU01022"/>
    </source>
</evidence>
<dbReference type="InterPro" id="IPR029063">
    <property type="entry name" value="SAM-dependent_MTases_sf"/>
</dbReference>
<dbReference type="Pfam" id="PF13847">
    <property type="entry name" value="Methyltransf_31"/>
    <property type="match status" value="1"/>
</dbReference>
<dbReference type="InterPro" id="IPR013705">
    <property type="entry name" value="Sterol_MeTrfase_C"/>
</dbReference>
<dbReference type="PANTHER" id="PTHR44068">
    <property type="entry name" value="ZGC:194242"/>
    <property type="match status" value="1"/>
</dbReference>
<dbReference type="Pfam" id="PF08498">
    <property type="entry name" value="Sterol_MT_C"/>
    <property type="match status" value="1"/>
</dbReference>
<dbReference type="EMBL" id="KV417329">
    <property type="protein sequence ID" value="KZO91072.1"/>
    <property type="molecule type" value="Genomic_DNA"/>
</dbReference>
<reference evidence="5 6" key="1">
    <citation type="journal article" date="2016" name="Mol. Biol. Evol.">
        <title>Comparative Genomics of Early-Diverging Mushroom-Forming Fungi Provides Insights into the Origins of Lignocellulose Decay Capabilities.</title>
        <authorList>
            <person name="Nagy L.G."/>
            <person name="Riley R."/>
            <person name="Tritt A."/>
            <person name="Adam C."/>
            <person name="Daum C."/>
            <person name="Floudas D."/>
            <person name="Sun H."/>
            <person name="Yadav J.S."/>
            <person name="Pangilinan J."/>
            <person name="Larsson K.H."/>
            <person name="Matsuura K."/>
            <person name="Barry K."/>
            <person name="Labutti K."/>
            <person name="Kuo R."/>
            <person name="Ohm R.A."/>
            <person name="Bhattacharya S.S."/>
            <person name="Shirouzu T."/>
            <person name="Yoshinaga Y."/>
            <person name="Martin F.M."/>
            <person name="Grigoriev I.V."/>
            <person name="Hibbett D.S."/>
        </authorList>
    </citation>
    <scope>NUCLEOTIDE SEQUENCE [LARGE SCALE GENOMIC DNA]</scope>
    <source>
        <strain evidence="5 6">TUFC12733</strain>
    </source>
</reference>
<evidence type="ECO:0000259" key="4">
    <source>
        <dbReference type="PROSITE" id="PS51685"/>
    </source>
</evidence>
<feature type="domain" description="SAM-dependent methyltransferase Erg6/SMT-type" evidence="4">
    <location>
        <begin position="51"/>
        <end position="348"/>
    </location>
</feature>
<dbReference type="GO" id="GO:0003838">
    <property type="term" value="F:sterol 24-C-methyltransferase activity"/>
    <property type="evidence" value="ECO:0007669"/>
    <property type="project" value="TreeGrafter"/>
</dbReference>
<dbReference type="GO" id="GO:0032259">
    <property type="term" value="P:methylation"/>
    <property type="evidence" value="ECO:0007669"/>
    <property type="project" value="UniProtKB-KW"/>
</dbReference>
<dbReference type="Gene3D" id="3.40.50.150">
    <property type="entry name" value="Vaccinia Virus protein VP39"/>
    <property type="match status" value="1"/>
</dbReference>
<evidence type="ECO:0000256" key="1">
    <source>
        <dbReference type="ARBA" id="ARBA00022679"/>
    </source>
</evidence>
<name>A0A167GZK8_CALVF</name>
<keyword evidence="6" id="KW-1185">Reference proteome</keyword>
<dbReference type="STRING" id="1330018.A0A167GZK8"/>
<keyword evidence="3 5" id="KW-0489">Methyltransferase</keyword>
<dbReference type="Proteomes" id="UP000076738">
    <property type="component" value="Unassembled WGS sequence"/>
</dbReference>
<keyword evidence="3" id="KW-0949">S-adenosyl-L-methionine</keyword>
<organism evidence="5 6">
    <name type="scientific">Calocera viscosa (strain TUFC12733)</name>
    <dbReference type="NCBI Taxonomy" id="1330018"/>
    <lineage>
        <taxon>Eukaryota</taxon>
        <taxon>Fungi</taxon>
        <taxon>Dikarya</taxon>
        <taxon>Basidiomycota</taxon>
        <taxon>Agaricomycotina</taxon>
        <taxon>Dacrymycetes</taxon>
        <taxon>Dacrymycetales</taxon>
        <taxon>Dacrymycetaceae</taxon>
        <taxon>Calocera</taxon>
    </lineage>
</organism>
<dbReference type="AlphaFoldDB" id="A0A167GZK8"/>
<dbReference type="InterPro" id="IPR025714">
    <property type="entry name" value="Methyltranfer_dom"/>
</dbReference>
<evidence type="ECO:0000313" key="5">
    <source>
        <dbReference type="EMBL" id="KZO91072.1"/>
    </source>
</evidence>
<protein>
    <submittedName>
        <fullName evidence="5">Delta-sterol C-methyltransferase</fullName>
    </submittedName>
</protein>
<dbReference type="GO" id="GO:0005783">
    <property type="term" value="C:endoplasmic reticulum"/>
    <property type="evidence" value="ECO:0007669"/>
    <property type="project" value="TreeGrafter"/>
</dbReference>
<dbReference type="OrthoDB" id="4310724at2759"/>
<sequence>MPHSTTVKPADGRVQERMENYNAFWQKDAKVDTDVDKDNRLNNYTELINGYYDGATELYEYGWSKSFHFSRFYRGEGFYQSLARHEHYLAAQMGLRPGMRVLDVGCGVGGPAREIARFCDVKIVGVNNNDFQITRARKYTEQAQLSDNITFQTGDFMKLEDMFGPESFDAVYVIEATVHAPTFEGVYGEIYKVLKPGGIFGVYEWTMTDRWDPANPKHKHIAHEIEVGDGIPEMRTTADARRALKTVGFELLHEEDLAERPDPIPWYYPLEGNIRNAQTVWDYFTVWRMSWSGMLVTHSVLRLLERAGLVPKGTVDVGESLKRAAANLVEGGRLKLFTPMLLFVGRKPE</sequence>
<dbReference type="SUPFAM" id="SSF53335">
    <property type="entry name" value="S-adenosyl-L-methionine-dependent methyltransferases"/>
    <property type="match status" value="1"/>
</dbReference>
<comment type="similarity">
    <text evidence="2 3">Belongs to the class I-like SAM-binding methyltransferase superfamily. Erg6/SMT family.</text>
</comment>
<dbReference type="PROSITE" id="PS51685">
    <property type="entry name" value="SAM_MT_ERG6_SMT"/>
    <property type="match status" value="1"/>
</dbReference>
<dbReference type="GO" id="GO:0006696">
    <property type="term" value="P:ergosterol biosynthetic process"/>
    <property type="evidence" value="ECO:0007669"/>
    <property type="project" value="TreeGrafter"/>
</dbReference>
<accession>A0A167GZK8</accession>
<dbReference type="InterPro" id="IPR030384">
    <property type="entry name" value="MeTrfase_SMT"/>
</dbReference>